<gene>
    <name evidence="2" type="ORF">HNR67_001225</name>
</gene>
<feature type="transmembrane region" description="Helical" evidence="1">
    <location>
        <begin position="227"/>
        <end position="247"/>
    </location>
</feature>
<dbReference type="Proteomes" id="UP000533598">
    <property type="component" value="Unassembled WGS sequence"/>
</dbReference>
<name>A0A7W7C5Z0_9PSEU</name>
<dbReference type="EMBL" id="JACHMH010000001">
    <property type="protein sequence ID" value="MBB4675107.1"/>
    <property type="molecule type" value="Genomic_DNA"/>
</dbReference>
<feature type="transmembrane region" description="Helical" evidence="1">
    <location>
        <begin position="109"/>
        <end position="132"/>
    </location>
</feature>
<feature type="transmembrane region" description="Helical" evidence="1">
    <location>
        <begin position="68"/>
        <end position="89"/>
    </location>
</feature>
<feature type="transmembrane region" description="Helical" evidence="1">
    <location>
        <begin position="200"/>
        <end position="220"/>
    </location>
</feature>
<comment type="caution">
    <text evidence="2">The sequence shown here is derived from an EMBL/GenBank/DDBJ whole genome shotgun (WGS) entry which is preliminary data.</text>
</comment>
<evidence type="ECO:0000313" key="3">
    <source>
        <dbReference type="Proteomes" id="UP000533598"/>
    </source>
</evidence>
<dbReference type="RefSeq" id="WP_185001138.1">
    <property type="nucleotide sequence ID" value="NZ_BAAAUI010000026.1"/>
</dbReference>
<feature type="transmembrane region" description="Helical" evidence="1">
    <location>
        <begin position="403"/>
        <end position="422"/>
    </location>
</feature>
<feature type="transmembrane region" description="Helical" evidence="1">
    <location>
        <begin position="12"/>
        <end position="30"/>
    </location>
</feature>
<evidence type="ECO:0000313" key="2">
    <source>
        <dbReference type="EMBL" id="MBB4675107.1"/>
    </source>
</evidence>
<feature type="transmembrane region" description="Helical" evidence="1">
    <location>
        <begin position="480"/>
        <end position="503"/>
    </location>
</feature>
<keyword evidence="3" id="KW-1185">Reference proteome</keyword>
<feature type="transmembrane region" description="Helical" evidence="1">
    <location>
        <begin position="37"/>
        <end position="56"/>
    </location>
</feature>
<dbReference type="Pfam" id="PF20176">
    <property type="entry name" value="DUF6541"/>
    <property type="match status" value="1"/>
</dbReference>
<keyword evidence="1" id="KW-1133">Transmembrane helix</keyword>
<feature type="transmembrane region" description="Helical" evidence="1">
    <location>
        <begin position="442"/>
        <end position="460"/>
    </location>
</feature>
<feature type="transmembrane region" description="Helical" evidence="1">
    <location>
        <begin position="281"/>
        <end position="310"/>
    </location>
</feature>
<organism evidence="2 3">
    <name type="scientific">Crossiella cryophila</name>
    <dbReference type="NCBI Taxonomy" id="43355"/>
    <lineage>
        <taxon>Bacteria</taxon>
        <taxon>Bacillati</taxon>
        <taxon>Actinomycetota</taxon>
        <taxon>Actinomycetes</taxon>
        <taxon>Pseudonocardiales</taxon>
        <taxon>Pseudonocardiaceae</taxon>
        <taxon>Crossiella</taxon>
    </lineage>
</organism>
<feature type="transmembrane region" description="Helical" evidence="1">
    <location>
        <begin position="253"/>
        <end position="274"/>
    </location>
</feature>
<sequence>MFSLTGADVALVLSYALLLFLPGLAIAAAAGLRGWRLVAVAPVLTYGIGGAVGPVAKQFGLSWGPVTLLGSALALFVLMLLIYLVTAWLRGRRPAKARQEPLPAWSRRAQWGVIGAVAFATLVGAFVVLIGLRSLDAIHQDWDAIFHGAVVRFIADTGDGTPAALKAINNYNLDSFFYPNGYHLIAAVAYDITGMPIPQVLNAQLILVPLFLTTGLVAVLRTMRAPALLVGVTAVLSASFSSVPWDVLWRGPLLPYTTGLVLVPAFLVLLGQVLATRRICLVLLTAIAAVGLVSLHPSAAFIALGFAVFQIGQHWYRHRAEILPGVTALLGVGALAVVIGLPHLLGALSTAGADEPVNWGSVGSPPAAVAELITLNHGSPFPQWFLTPFALIGLLTIKRLRRYTWFLLGCGFFGVLTMLAYSYDHPIVSVLTRPWWDDRYRLAAIATIGMIVITANGVLVSRDWLLHQLRTRDRLARLRFLARPMVLLLVMLSVVGVASRGFYVSRNATRMGWGWHIGVTVTPGEWQALQRIKPIVGPGHVVMNDPFDGSAWMRALAGLTPVFGHVVAPESYQALDKPRKLLLEKFNQFDTNPDVRKAAKDLKIEYVYVSFGMIRETNRRANGLRNLDLVKSLEIVDDSPSDRLYRIKPGALDR</sequence>
<evidence type="ECO:0000256" key="1">
    <source>
        <dbReference type="SAM" id="Phobius"/>
    </source>
</evidence>
<keyword evidence="1" id="KW-0472">Membrane</keyword>
<proteinExistence type="predicted"/>
<dbReference type="InterPro" id="IPR046671">
    <property type="entry name" value="DUF6541"/>
</dbReference>
<keyword evidence="1" id="KW-0812">Transmembrane</keyword>
<feature type="transmembrane region" description="Helical" evidence="1">
    <location>
        <begin position="322"/>
        <end position="341"/>
    </location>
</feature>
<dbReference type="AlphaFoldDB" id="A0A7W7C5Z0"/>
<accession>A0A7W7C5Z0</accession>
<protein>
    <submittedName>
        <fullName evidence="2">Uncharacterized protein</fullName>
    </submittedName>
</protein>
<reference evidence="2 3" key="1">
    <citation type="submission" date="2020-08" db="EMBL/GenBank/DDBJ databases">
        <title>Sequencing the genomes of 1000 actinobacteria strains.</title>
        <authorList>
            <person name="Klenk H.-P."/>
        </authorList>
    </citation>
    <scope>NUCLEOTIDE SEQUENCE [LARGE SCALE GENOMIC DNA]</scope>
    <source>
        <strain evidence="2 3">DSM 44230</strain>
    </source>
</reference>